<evidence type="ECO:0000313" key="1">
    <source>
        <dbReference type="EMBL" id="KAF3043363.1"/>
    </source>
</evidence>
<dbReference type="Proteomes" id="UP000758155">
    <property type="component" value="Unassembled WGS sequence"/>
</dbReference>
<evidence type="ECO:0000313" key="2">
    <source>
        <dbReference type="Proteomes" id="UP000758155"/>
    </source>
</evidence>
<comment type="caution">
    <text evidence="1">The sequence shown here is derived from an EMBL/GenBank/DDBJ whole genome shotgun (WGS) entry which is preliminary data.</text>
</comment>
<dbReference type="EMBL" id="SWKV01000012">
    <property type="protein sequence ID" value="KAF3043363.1"/>
    <property type="molecule type" value="Genomic_DNA"/>
</dbReference>
<sequence>MGSNMTSLARFQISLAADLHHLVISQIKSFYINGSPTYSSFGIFIFRGEYLYITHAMVYEAHKWGTVDTESKTLMNGFSQESVLGAFEDLWERFQSKFSPYPVEVVNLERNVD</sequence>
<organism evidence="1 2">
    <name type="scientific">Didymella heteroderae</name>
    <dbReference type="NCBI Taxonomy" id="1769908"/>
    <lineage>
        <taxon>Eukaryota</taxon>
        <taxon>Fungi</taxon>
        <taxon>Dikarya</taxon>
        <taxon>Ascomycota</taxon>
        <taxon>Pezizomycotina</taxon>
        <taxon>Dothideomycetes</taxon>
        <taxon>Pleosporomycetidae</taxon>
        <taxon>Pleosporales</taxon>
        <taxon>Pleosporineae</taxon>
        <taxon>Didymellaceae</taxon>
        <taxon>Didymella</taxon>
    </lineage>
</organism>
<dbReference type="AlphaFoldDB" id="A0A9P4WWE5"/>
<accession>A0A9P4WWE5</accession>
<dbReference type="OrthoDB" id="3797979at2759"/>
<name>A0A9P4WWE5_9PLEO</name>
<reference evidence="1" key="1">
    <citation type="submission" date="2019-04" db="EMBL/GenBank/DDBJ databases">
        <title>Sequencing of skin fungus with MAO and IRED activity.</title>
        <authorList>
            <person name="Marsaioli A.J."/>
            <person name="Bonatto J.M.C."/>
            <person name="Reis Junior O."/>
        </authorList>
    </citation>
    <scope>NUCLEOTIDE SEQUENCE</scope>
    <source>
        <strain evidence="1">28M1</strain>
    </source>
</reference>
<proteinExistence type="predicted"/>
<protein>
    <submittedName>
        <fullName evidence="1">Uncharacterized protein</fullName>
    </submittedName>
</protein>
<gene>
    <name evidence="1" type="ORF">E8E12_000399</name>
</gene>
<keyword evidence="2" id="KW-1185">Reference proteome</keyword>